<protein>
    <submittedName>
        <fullName evidence="2">Putative membrane protein</fullName>
    </submittedName>
</protein>
<keyword evidence="1" id="KW-0812">Transmembrane</keyword>
<dbReference type="STRING" id="1090322.MettiDRAFT_0606"/>
<gene>
    <name evidence="2" type="ORF">MettiDRAFT_0606</name>
</gene>
<keyword evidence="1" id="KW-1133">Transmembrane helix</keyword>
<feature type="transmembrane region" description="Helical" evidence="1">
    <location>
        <begin position="40"/>
        <end position="57"/>
    </location>
</feature>
<reference evidence="2 3" key="1">
    <citation type="submission" date="2013-08" db="EMBL/GenBank/DDBJ databases">
        <authorList>
            <consortium name="DOE Joint Genome Institute"/>
            <person name="Eisen J."/>
            <person name="Huntemann M."/>
            <person name="Han J."/>
            <person name="Chen A."/>
            <person name="Kyrpides N."/>
            <person name="Mavromatis K."/>
            <person name="Markowitz V."/>
            <person name="Palaniappan K."/>
            <person name="Ivanova N."/>
            <person name="Schaumberg A."/>
            <person name="Pati A."/>
            <person name="Liolios K."/>
            <person name="Nordberg H.P."/>
            <person name="Cantor M.N."/>
            <person name="Hua S.X."/>
            <person name="Woyke T."/>
        </authorList>
    </citation>
    <scope>NUCLEOTIDE SEQUENCE [LARGE SCALE GENOMIC DNA]</scope>
    <source>
        <strain evidence="2 3">DSM 2278</strain>
    </source>
</reference>
<evidence type="ECO:0000313" key="2">
    <source>
        <dbReference type="EMBL" id="ETA67192.1"/>
    </source>
</evidence>
<keyword evidence="1" id="KW-0472">Membrane</keyword>
<proteinExistence type="predicted"/>
<dbReference type="AlphaFoldDB" id="W9DU44"/>
<name>W9DU44_METTI</name>
<accession>W9DU44</accession>
<dbReference type="EMBL" id="AZAJ01000001">
    <property type="protein sequence ID" value="ETA67192.1"/>
    <property type="molecule type" value="Genomic_DNA"/>
</dbReference>
<evidence type="ECO:0000256" key="1">
    <source>
        <dbReference type="SAM" id="Phobius"/>
    </source>
</evidence>
<dbReference type="Proteomes" id="UP000019483">
    <property type="component" value="Unassembled WGS sequence"/>
</dbReference>
<evidence type="ECO:0000313" key="3">
    <source>
        <dbReference type="Proteomes" id="UP000019483"/>
    </source>
</evidence>
<keyword evidence="3" id="KW-1185">Reference proteome</keyword>
<sequence>MNCSNCGMEINDTECCPNCVAPTTGTIMNQQTKPRGQKNPVVAALLSLFIPGLGQIYSGRLATGKVIIIGMIVLFTFAFILPRPGSGIFIGCWLFNVKDAYEKSKHGFSS</sequence>
<comment type="caution">
    <text evidence="2">The sequence shown here is derived from an EMBL/GenBank/DDBJ whole genome shotgun (WGS) entry which is preliminary data.</text>
</comment>
<organism evidence="2 3">
    <name type="scientific">Methanolobus tindarius DSM 2278</name>
    <dbReference type="NCBI Taxonomy" id="1090322"/>
    <lineage>
        <taxon>Archaea</taxon>
        <taxon>Methanobacteriati</taxon>
        <taxon>Methanobacteriota</taxon>
        <taxon>Stenosarchaea group</taxon>
        <taxon>Methanomicrobia</taxon>
        <taxon>Methanosarcinales</taxon>
        <taxon>Methanosarcinaceae</taxon>
        <taxon>Methanolobus</taxon>
    </lineage>
</organism>